<dbReference type="InterPro" id="IPR001962">
    <property type="entry name" value="Asn_synthase"/>
</dbReference>
<dbReference type="Gene3D" id="3.40.50.620">
    <property type="entry name" value="HUPs"/>
    <property type="match status" value="1"/>
</dbReference>
<comment type="catalytic activity">
    <reaction evidence="3">
        <text>L-aspartate + L-glutamine + ATP + H2O = L-asparagine + L-glutamate + AMP + diphosphate + H(+)</text>
        <dbReference type="Rhea" id="RHEA:12228"/>
        <dbReference type="ChEBI" id="CHEBI:15377"/>
        <dbReference type="ChEBI" id="CHEBI:15378"/>
        <dbReference type="ChEBI" id="CHEBI:29985"/>
        <dbReference type="ChEBI" id="CHEBI:29991"/>
        <dbReference type="ChEBI" id="CHEBI:30616"/>
        <dbReference type="ChEBI" id="CHEBI:33019"/>
        <dbReference type="ChEBI" id="CHEBI:58048"/>
        <dbReference type="ChEBI" id="CHEBI:58359"/>
        <dbReference type="ChEBI" id="CHEBI:456215"/>
        <dbReference type="EC" id="6.3.5.4"/>
    </reaction>
</comment>
<dbReference type="STRING" id="167879.CPS_0587"/>
<dbReference type="EMBL" id="CP000083">
    <property type="protein sequence ID" value="AAZ26171.1"/>
    <property type="molecule type" value="Genomic_DNA"/>
</dbReference>
<dbReference type="Proteomes" id="UP000000547">
    <property type="component" value="Chromosome"/>
</dbReference>
<organism evidence="5 6">
    <name type="scientific">Colwellia psychrerythraea (strain 34H / ATCC BAA-681)</name>
    <name type="common">Vibrio psychroerythus</name>
    <dbReference type="NCBI Taxonomy" id="167879"/>
    <lineage>
        <taxon>Bacteria</taxon>
        <taxon>Pseudomonadati</taxon>
        <taxon>Pseudomonadota</taxon>
        <taxon>Gammaproteobacteria</taxon>
        <taxon>Alteromonadales</taxon>
        <taxon>Colwelliaceae</taxon>
        <taxon>Colwellia</taxon>
    </lineage>
</organism>
<dbReference type="GO" id="GO:0004066">
    <property type="term" value="F:asparagine synthase (glutamine-hydrolyzing) activity"/>
    <property type="evidence" value="ECO:0007669"/>
    <property type="project" value="UniProtKB-EC"/>
</dbReference>
<gene>
    <name evidence="5" type="ordered locus">CPS_0587</name>
</gene>
<dbReference type="KEGG" id="cps:CPS_0587"/>
<feature type="domain" description="Asparagine synthetase" evidence="4">
    <location>
        <begin position="108"/>
        <end position="413"/>
    </location>
</feature>
<comment type="pathway">
    <text evidence="1">Amino-acid biosynthesis; L-asparagine biosynthesis; L-asparagine from L-aspartate (L-Gln route): step 1/1.</text>
</comment>
<dbReference type="HOGENOM" id="CLU_539609_0_0_6"/>
<evidence type="ECO:0000313" key="6">
    <source>
        <dbReference type="Proteomes" id="UP000000547"/>
    </source>
</evidence>
<reference evidence="5" key="1">
    <citation type="journal article" date="2005" name="Proc. Natl. Acad. Sci. U.S.A.">
        <title>The psychrophilic lifestyle as revealed by the genome sequence of Colwellia psychrerythraea 34H through genomic and proteomic analyses.</title>
        <authorList>
            <person name="Methe B.A."/>
            <person name="Nelson K.E."/>
            <person name="Deming J.W."/>
            <person name="Momen B."/>
            <person name="Melamud E."/>
            <person name="Zhang X."/>
            <person name="Moult J."/>
            <person name="Madupu R."/>
            <person name="Nelson W.C."/>
            <person name="Dodson R.J."/>
            <person name="Brinkac L.M."/>
            <person name="Daugherty S.C."/>
            <person name="Durkin A.S."/>
            <person name="DeBoy R.T."/>
            <person name="Kolonay J.F."/>
            <person name="Sullivan S.A."/>
            <person name="Zhou L."/>
            <person name="Davidsen T.M."/>
            <person name="Wu M."/>
            <person name="Huston A.L."/>
            <person name="Lewis M."/>
            <person name="Weaver B."/>
            <person name="Weidman J.F."/>
            <person name="Khouri H."/>
            <person name="Utterback T.R."/>
            <person name="Feldblyum T.V."/>
            <person name="Fraser C.M."/>
        </authorList>
    </citation>
    <scope>NUCLEOTIDE SEQUENCE [LARGE SCALE GENOMIC DNA]</scope>
    <source>
        <strain evidence="5">34H</strain>
    </source>
</reference>
<accession>Q489C7</accession>
<name>Q489C7_COLP3</name>
<dbReference type="PANTHER" id="PTHR43284:SF1">
    <property type="entry name" value="ASPARAGINE SYNTHETASE"/>
    <property type="match status" value="1"/>
</dbReference>
<evidence type="ECO:0000256" key="3">
    <source>
        <dbReference type="ARBA" id="ARBA00048741"/>
    </source>
</evidence>
<proteinExistence type="predicted"/>
<dbReference type="GO" id="GO:0006529">
    <property type="term" value="P:asparagine biosynthetic process"/>
    <property type="evidence" value="ECO:0007669"/>
    <property type="project" value="InterPro"/>
</dbReference>
<sequence>MEFYGPITGEKFAFLLFRDNGEVIEFNHWSQVKEYKSELKISKSSIQIFLRNGCVYPPYTIYSNVLMLPIGTKLTIDIKNDIFKWENNFCFLDRHSKQDSKPSTSKLKTLIANSFAHLKKEVKPIYMMQSAGKDSTAMLLGLHEQGIQNVHCVTYEANFRDTESDAAKKIAESLGFEHTILFPNYEAEFDALLEYQENAVSITGDFSMLPYIAANKSVFKSDSLVIDGLGNDLYMGYVSNKLERSIMKCSLGNFSYLEPSKFTSNEVINYAISSIFMKPYERLFPGTRLSSSEIENFTDNKFIDDDAIYFSKQYNNLDKDDFRAAIRARFCDSTMFQMKAELTTNSFGNEVYFPFSNKELVDYYFNLPIEERYDKANSCNKTLLRSMLNEYVEVDDFFKVKSGFRYNMPEFITINKEKIKKEIIECDLLEQDYSNRFFAKHLDVQKVNYTSACKAYILLVFASWRNRNKLAVVDGHVADKFDWY</sequence>
<dbReference type="InterPro" id="IPR051786">
    <property type="entry name" value="ASN_synthetase/amidase"/>
</dbReference>
<dbReference type="AlphaFoldDB" id="Q489C7"/>
<protein>
    <recommendedName>
        <fullName evidence="2">asparagine synthase (glutamine-hydrolyzing)</fullName>
        <ecNumber evidence="2">6.3.5.4</ecNumber>
    </recommendedName>
</protein>
<evidence type="ECO:0000259" key="4">
    <source>
        <dbReference type="Pfam" id="PF00733"/>
    </source>
</evidence>
<dbReference type="PANTHER" id="PTHR43284">
    <property type="entry name" value="ASPARAGINE SYNTHETASE (GLUTAMINE-HYDROLYZING)"/>
    <property type="match status" value="1"/>
</dbReference>
<dbReference type="RefSeq" id="WP_011041437.1">
    <property type="nucleotide sequence ID" value="NC_003910.7"/>
</dbReference>
<evidence type="ECO:0000313" key="5">
    <source>
        <dbReference type="EMBL" id="AAZ26171.1"/>
    </source>
</evidence>
<dbReference type="EC" id="6.3.5.4" evidence="2"/>
<evidence type="ECO:0000256" key="1">
    <source>
        <dbReference type="ARBA" id="ARBA00005187"/>
    </source>
</evidence>
<evidence type="ECO:0000256" key="2">
    <source>
        <dbReference type="ARBA" id="ARBA00012737"/>
    </source>
</evidence>
<dbReference type="InterPro" id="IPR014729">
    <property type="entry name" value="Rossmann-like_a/b/a_fold"/>
</dbReference>
<dbReference type="SUPFAM" id="SSF52402">
    <property type="entry name" value="Adenine nucleotide alpha hydrolases-like"/>
    <property type="match status" value="1"/>
</dbReference>
<dbReference type="Pfam" id="PF00733">
    <property type="entry name" value="Asn_synthase"/>
    <property type="match status" value="1"/>
</dbReference>